<accession>F6TUK6</accession>
<dbReference type="Bgee" id="ENSOANG00000006315">
    <property type="expression patterns" value="Expressed in testis and 1 other cell type or tissue"/>
</dbReference>
<sequence>MTSFAESILIQKLSELKITQLSIADLSRWILQFPQKSGSVASVWIQQLRIVNPQRKLMLLFLANDVLQNGRRRGPEFLISFIPVLLEGSYHIAIEGDEECKRGLENVLNIWQERKLYNVEYIQKLRLPLENARKFPPQAPREEPPRRWTYQTAEESAPRGVLRDPSPQPSVLNLPLIARMINGLQNLQQSALADSTVKVPLFPPGGAQEVLFTDQFIHRREDEEVARTEETCMLLAEQNGILAAEIHEQRQLIQMLLVCTQNQKDVLAEKEKMYEENSILD</sequence>
<evidence type="ECO:0000313" key="6">
    <source>
        <dbReference type="Ensembl" id="ENSOANP00000010096.2"/>
    </source>
</evidence>
<dbReference type="PANTHER" id="PTHR12460">
    <property type="entry name" value="CYCLIN-DEPENDENT KINASE INHIBITOR-RELATED PROTEIN"/>
    <property type="match status" value="1"/>
</dbReference>
<keyword evidence="4" id="KW-0007">Acetylation</keyword>
<dbReference type="AlphaFoldDB" id="F6TUK6"/>
<dbReference type="Pfam" id="PF16566">
    <property type="entry name" value="CREPT"/>
    <property type="match status" value="1"/>
</dbReference>
<dbReference type="GO" id="GO:0001111">
    <property type="term" value="P:RNA polymerase II promoter clearance"/>
    <property type="evidence" value="ECO:0007669"/>
    <property type="project" value="UniProtKB-ARBA"/>
</dbReference>
<dbReference type="eggNOG" id="KOG2669">
    <property type="taxonomic scope" value="Eukaryota"/>
</dbReference>
<dbReference type="PANTHER" id="PTHR12460:SF3">
    <property type="entry name" value="REGULATION OF NUCLEAR PRE-MRNA DOMAIN-CONTAINING PROTEIN 1B"/>
    <property type="match status" value="1"/>
</dbReference>
<dbReference type="Pfam" id="PF04818">
    <property type="entry name" value="CID"/>
    <property type="match status" value="1"/>
</dbReference>
<dbReference type="InParanoid" id="F6TUK6"/>
<dbReference type="GO" id="GO:0042802">
    <property type="term" value="F:identical protein binding"/>
    <property type="evidence" value="ECO:0007669"/>
    <property type="project" value="UniProtKB-ARBA"/>
</dbReference>
<proteinExistence type="inferred from homology"/>
<evidence type="ECO:0000256" key="3">
    <source>
        <dbReference type="ARBA" id="ARBA00034310"/>
    </source>
</evidence>
<comment type="similarity">
    <text evidence="3 4">Belongs to the UPF0400 (RTT103) family.</text>
</comment>
<dbReference type="Proteomes" id="UP000002279">
    <property type="component" value="Chromosome X5"/>
</dbReference>
<dbReference type="GeneTree" id="ENSGT00950000183094"/>
<keyword evidence="4" id="KW-0597">Phosphoprotein</keyword>
<dbReference type="FunFam" id="1.25.40.90:FF:000007">
    <property type="entry name" value="Regulation of nuclear pre-mRNA domain-containing protein 1B"/>
    <property type="match status" value="1"/>
</dbReference>
<comment type="function">
    <text evidence="4">Interacts with phosphorylated C-terminal heptapeptide repeat domain (CTD) of the largest RNA polymerase II subunit POLR2A, and participates in dephosphorylation of the CTD.</text>
</comment>
<dbReference type="Gene3D" id="6.10.250.2560">
    <property type="match status" value="1"/>
</dbReference>
<keyword evidence="7" id="KW-1185">Reference proteome</keyword>
<evidence type="ECO:0000313" key="7">
    <source>
        <dbReference type="Proteomes" id="UP000002279"/>
    </source>
</evidence>
<dbReference type="InterPro" id="IPR032337">
    <property type="entry name" value="RPRD1A/B_C"/>
</dbReference>
<feature type="domain" description="CID" evidence="5">
    <location>
        <begin position="1"/>
        <end position="133"/>
    </location>
</feature>
<reference evidence="6 7" key="1">
    <citation type="journal article" date="2008" name="Nature">
        <title>Genome analysis of the platypus reveals unique signatures of evolution.</title>
        <authorList>
            <person name="Warren W.C."/>
            <person name="Hillier L.W."/>
            <person name="Marshall Graves J.A."/>
            <person name="Birney E."/>
            <person name="Ponting C.P."/>
            <person name="Grutzner F."/>
            <person name="Belov K."/>
            <person name="Miller W."/>
            <person name="Clarke L."/>
            <person name="Chinwalla A.T."/>
            <person name="Yang S.P."/>
            <person name="Heger A."/>
            <person name="Locke D.P."/>
            <person name="Miethke P."/>
            <person name="Waters P.D."/>
            <person name="Veyrunes F."/>
            <person name="Fulton L."/>
            <person name="Fulton B."/>
            <person name="Graves T."/>
            <person name="Wallis J."/>
            <person name="Puente X.S."/>
            <person name="Lopez-Otin C."/>
            <person name="Ordonez G.R."/>
            <person name="Eichler E.E."/>
            <person name="Chen L."/>
            <person name="Cheng Z."/>
            <person name="Deakin J.E."/>
            <person name="Alsop A."/>
            <person name="Thompson K."/>
            <person name="Kirby P."/>
            <person name="Papenfuss A.T."/>
            <person name="Wakefield M.J."/>
            <person name="Olender T."/>
            <person name="Lancet D."/>
            <person name="Huttley G.A."/>
            <person name="Smit A.F."/>
            <person name="Pask A."/>
            <person name="Temple-Smith P."/>
            <person name="Batzer M.A."/>
            <person name="Walker J.A."/>
            <person name="Konkel M.K."/>
            <person name="Harris R.S."/>
            <person name="Whittington C.M."/>
            <person name="Wong E.S."/>
            <person name="Gemmell N.J."/>
            <person name="Buschiazzo E."/>
            <person name="Vargas Jentzsch I.M."/>
            <person name="Merkel A."/>
            <person name="Schmitz J."/>
            <person name="Zemann A."/>
            <person name="Churakov G."/>
            <person name="Kriegs J.O."/>
            <person name="Brosius J."/>
            <person name="Murchison E.P."/>
            <person name="Sachidanandam R."/>
            <person name="Smith C."/>
            <person name="Hannon G.J."/>
            <person name="Tsend-Ayush E."/>
            <person name="McMillan D."/>
            <person name="Attenborough R."/>
            <person name="Rens W."/>
            <person name="Ferguson-Smith M."/>
            <person name="Lefevre C.M."/>
            <person name="Sharp J.A."/>
            <person name="Nicholas K.R."/>
            <person name="Ray D.A."/>
            <person name="Kube M."/>
            <person name="Reinhardt R."/>
            <person name="Pringle T.H."/>
            <person name="Taylor J."/>
            <person name="Jones R.C."/>
            <person name="Nixon B."/>
            <person name="Dacheux J.L."/>
            <person name="Niwa H."/>
            <person name="Sekita Y."/>
            <person name="Huang X."/>
            <person name="Stark A."/>
            <person name="Kheradpour P."/>
            <person name="Kellis M."/>
            <person name="Flicek P."/>
            <person name="Chen Y."/>
            <person name="Webber C."/>
            <person name="Hardison R."/>
            <person name="Nelson J."/>
            <person name="Hallsworth-Pepin K."/>
            <person name="Delehaunty K."/>
            <person name="Markovic C."/>
            <person name="Minx P."/>
            <person name="Feng Y."/>
            <person name="Kremitzki C."/>
            <person name="Mitreva M."/>
            <person name="Glasscock J."/>
            <person name="Wylie T."/>
            <person name="Wohldmann P."/>
            <person name="Thiru P."/>
            <person name="Nhan M.N."/>
            <person name="Pohl C.S."/>
            <person name="Smith S.M."/>
            <person name="Hou S."/>
            <person name="Nefedov M."/>
            <person name="de Jong P.J."/>
            <person name="Renfree M.B."/>
            <person name="Mardis E.R."/>
            <person name="Wilson R.K."/>
        </authorList>
    </citation>
    <scope>NUCLEOTIDE SEQUENCE [LARGE SCALE GENOMIC DNA]</scope>
    <source>
        <strain evidence="6 7">Glennie</strain>
    </source>
</reference>
<organism evidence="6 7">
    <name type="scientific">Ornithorhynchus anatinus</name>
    <name type="common">Duckbill platypus</name>
    <dbReference type="NCBI Taxonomy" id="9258"/>
    <lineage>
        <taxon>Eukaryota</taxon>
        <taxon>Metazoa</taxon>
        <taxon>Chordata</taxon>
        <taxon>Craniata</taxon>
        <taxon>Vertebrata</taxon>
        <taxon>Euteleostomi</taxon>
        <taxon>Mammalia</taxon>
        <taxon>Monotremata</taxon>
        <taxon>Ornithorhynchidae</taxon>
        <taxon>Ornithorhynchus</taxon>
    </lineage>
</organism>
<comment type="subunit">
    <text evidence="4">Associates with the RNA polymerase II complex.</text>
</comment>
<reference evidence="6" key="3">
    <citation type="submission" date="2025-09" db="UniProtKB">
        <authorList>
            <consortium name="Ensembl"/>
        </authorList>
    </citation>
    <scope>IDENTIFICATION</scope>
    <source>
        <strain evidence="6">Glennie</strain>
    </source>
</reference>
<dbReference type="PROSITE" id="PS51391">
    <property type="entry name" value="CID"/>
    <property type="match status" value="1"/>
</dbReference>
<comment type="subcellular location">
    <subcellularLocation>
        <location evidence="1">Nucleus</location>
    </subcellularLocation>
</comment>
<dbReference type="SUPFAM" id="SSF48464">
    <property type="entry name" value="ENTH/VHS domain"/>
    <property type="match status" value="1"/>
</dbReference>
<dbReference type="STRING" id="9258.ENSOANP00000010096"/>
<evidence type="ECO:0000256" key="1">
    <source>
        <dbReference type="ARBA" id="ARBA00004123"/>
    </source>
</evidence>
<dbReference type="GO" id="GO:0097550">
    <property type="term" value="C:transcription preinitiation complex"/>
    <property type="evidence" value="ECO:0007669"/>
    <property type="project" value="UniProtKB-ARBA"/>
</dbReference>
<dbReference type="InterPro" id="IPR006569">
    <property type="entry name" value="CID_dom"/>
</dbReference>
<keyword evidence="2" id="KW-0539">Nucleus</keyword>
<dbReference type="Ensembl" id="ENSOANT00000010098.2">
    <property type="protein sequence ID" value="ENSOANP00000010096.2"/>
    <property type="gene ID" value="ENSOANG00000006315.2"/>
</dbReference>
<name>F6TUK6_ORNAN</name>
<dbReference type="GO" id="GO:0000993">
    <property type="term" value="F:RNA polymerase II complex binding"/>
    <property type="evidence" value="ECO:0000318"/>
    <property type="project" value="GO_Central"/>
</dbReference>
<dbReference type="GO" id="GO:0031124">
    <property type="term" value="P:mRNA 3'-end processing"/>
    <property type="evidence" value="ECO:0000318"/>
    <property type="project" value="GO_Central"/>
</dbReference>
<dbReference type="Gene3D" id="1.25.40.90">
    <property type="match status" value="1"/>
</dbReference>
<dbReference type="SMART" id="SM00582">
    <property type="entry name" value="RPR"/>
    <property type="match status" value="1"/>
</dbReference>
<dbReference type="OMA" id="SYHIAIE"/>
<reference evidence="6" key="2">
    <citation type="submission" date="2025-08" db="UniProtKB">
        <authorList>
            <consortium name="Ensembl"/>
        </authorList>
    </citation>
    <scope>IDENTIFICATION</scope>
    <source>
        <strain evidence="6">Glennie</strain>
    </source>
</reference>
<dbReference type="InterPro" id="IPR008942">
    <property type="entry name" value="ENTH_VHS"/>
</dbReference>
<evidence type="ECO:0000256" key="2">
    <source>
        <dbReference type="ARBA" id="ARBA00023242"/>
    </source>
</evidence>
<dbReference type="HOGENOM" id="CLU_055523_1_0_1"/>
<evidence type="ECO:0000256" key="4">
    <source>
        <dbReference type="RuleBase" id="RU369021"/>
    </source>
</evidence>
<evidence type="ECO:0000259" key="5">
    <source>
        <dbReference type="PROSITE" id="PS51391"/>
    </source>
</evidence>
<dbReference type="GO" id="GO:0005654">
    <property type="term" value="C:nucleoplasm"/>
    <property type="evidence" value="ECO:0007669"/>
    <property type="project" value="UniProtKB-ARBA"/>
</dbReference>
<gene>
    <name evidence="6" type="primary">LOC100079627</name>
</gene>
<dbReference type="GO" id="GO:0008420">
    <property type="term" value="F:RNA polymerase II CTD heptapeptide repeat phosphatase activity"/>
    <property type="evidence" value="ECO:0007669"/>
    <property type="project" value="UniProtKB-UniRule"/>
</dbReference>
<protein>
    <recommendedName>
        <fullName evidence="4">Regulation of nuclear pre-mRNA domain-containing protein</fullName>
    </recommendedName>
</protein>